<reference evidence="3" key="1">
    <citation type="journal article" date="2020" name="MBio">
        <title>Horizontal gene transfer to a defensive symbiont with a reduced genome amongst a multipartite beetle microbiome.</title>
        <authorList>
            <person name="Waterworth S.C."/>
            <person name="Florez L.V."/>
            <person name="Rees E.R."/>
            <person name="Hertweck C."/>
            <person name="Kaltenpoth M."/>
            <person name="Kwan J.C."/>
        </authorList>
    </citation>
    <scope>NUCLEOTIDE SEQUENCE [LARGE SCALE GENOMIC DNA]</scope>
</reference>
<proteinExistence type="predicted"/>
<organism evidence="2 3">
    <name type="scientific">Stenotrophomonas maltophilia</name>
    <name type="common">Pseudomonas maltophilia</name>
    <name type="synonym">Xanthomonas maltophilia</name>
    <dbReference type="NCBI Taxonomy" id="40324"/>
    <lineage>
        <taxon>Bacteria</taxon>
        <taxon>Pseudomonadati</taxon>
        <taxon>Pseudomonadota</taxon>
        <taxon>Gammaproteobacteria</taxon>
        <taxon>Lysobacterales</taxon>
        <taxon>Lysobacteraceae</taxon>
        <taxon>Stenotrophomonas</taxon>
        <taxon>Stenotrophomonas maltophilia group</taxon>
    </lineage>
</organism>
<evidence type="ECO:0000256" key="1">
    <source>
        <dbReference type="SAM" id="MobiDB-lite"/>
    </source>
</evidence>
<sequence>MWVAEVSGERLTLQALDSDRIEGSPLQEVDGVYRLNPARFEGLQGPSEARYRGERLLESLRIYQALYALPPGQIGLGHLREVVDGAPTIHHVAVVEGLMFSSSLVSIQLGDGPVVYAKHSSGPSFDRFEIAFQSGQLGGKLQGYLTQPLNDWTNLARIIELIKHAVGGAKMLEARGWVSQKELKRFDHTTNHPSSGPTSRHSADRTLPPDIPMTLAEEKSLALSLARHWLLDQESSAGST</sequence>
<feature type="region of interest" description="Disordered" evidence="1">
    <location>
        <begin position="187"/>
        <end position="210"/>
    </location>
</feature>
<protein>
    <submittedName>
        <fullName evidence="2">Uncharacterized protein</fullName>
    </submittedName>
</protein>
<dbReference type="Proteomes" id="UP000487117">
    <property type="component" value="Unassembled WGS sequence"/>
</dbReference>
<gene>
    <name evidence="2" type="ORF">GAK31_01025</name>
</gene>
<name>A0A7V8JLZ3_STEMA</name>
<comment type="caution">
    <text evidence="2">The sequence shown here is derived from an EMBL/GenBank/DDBJ whole genome shotgun (WGS) entry which is preliminary data.</text>
</comment>
<evidence type="ECO:0000313" key="2">
    <source>
        <dbReference type="EMBL" id="KAF1015551.1"/>
    </source>
</evidence>
<accession>A0A7V8JLZ3</accession>
<evidence type="ECO:0000313" key="3">
    <source>
        <dbReference type="Proteomes" id="UP000487117"/>
    </source>
</evidence>
<dbReference type="AlphaFoldDB" id="A0A7V8JLZ3"/>
<dbReference type="EMBL" id="WNDS01000002">
    <property type="protein sequence ID" value="KAF1015551.1"/>
    <property type="molecule type" value="Genomic_DNA"/>
</dbReference>
<feature type="compositionally biased region" description="Polar residues" evidence="1">
    <location>
        <begin position="191"/>
        <end position="200"/>
    </location>
</feature>